<dbReference type="AlphaFoldDB" id="A0A376U476"/>
<dbReference type="InterPro" id="IPR036873">
    <property type="entry name" value="Rhodanese-like_dom_sf"/>
</dbReference>
<comment type="catalytic activity">
    <reaction evidence="3">
        <text>5-methylaminomethyl-2-thiouridine(34) in tRNA + selenophosphate + (2E)-geranyl diphosphate + H2O + H(+) = 5-methylaminomethyl-2-selenouridine(34) in tRNA + (2E)-thiogeraniol + phosphate + diphosphate</text>
        <dbReference type="Rhea" id="RHEA:42716"/>
        <dbReference type="Rhea" id="RHEA-COMP:10195"/>
        <dbReference type="Rhea" id="RHEA-COMP:10196"/>
        <dbReference type="ChEBI" id="CHEBI:15377"/>
        <dbReference type="ChEBI" id="CHEBI:15378"/>
        <dbReference type="ChEBI" id="CHEBI:16144"/>
        <dbReference type="ChEBI" id="CHEBI:33019"/>
        <dbReference type="ChEBI" id="CHEBI:43474"/>
        <dbReference type="ChEBI" id="CHEBI:58057"/>
        <dbReference type="ChEBI" id="CHEBI:74455"/>
        <dbReference type="ChEBI" id="CHEBI:82743"/>
        <dbReference type="ChEBI" id="CHEBI:143703"/>
        <dbReference type="EC" id="2.9.1.3"/>
    </reaction>
    <physiologicalReaction direction="left-to-right" evidence="3">
        <dbReference type="Rhea" id="RHEA:42717"/>
    </physiologicalReaction>
</comment>
<evidence type="ECO:0000256" key="8">
    <source>
        <dbReference type="HAMAP-Rule" id="MF_01622"/>
    </source>
</evidence>
<comment type="subunit">
    <text evidence="8">Monomer.</text>
</comment>
<accession>A0A376U476</accession>
<keyword evidence="1 8" id="KW-0808">Transferase</keyword>
<keyword evidence="2 8" id="KW-0711">Selenium</keyword>
<sequence>MQERHTEQDYRALLIADTPIIDVRAPIEFEQGAMPAAINLPLMNNDERAAVGTCYKQQGSDAALALGHKLVAGEIRQQRMDAWRAACLQNPQGILCCARGGQRSHIVQSWLYAAGIDYPLVEGGYKALRQTAIQATIELAQKPIVLIGGCTGSGKTLLVQQQPNGVDLEGLARHRGSAFGRTLQPQLSQASFENLLAAEMLKTDARQDLRLWVLEDESRMIGSNHLPECLRERMTQAAIAVVEDPFEIRLERLNESISCVCIMILPTLMATNRLAGILRIPASRTFAIKRRLGLQRYNELAAQLDTALTTQLTTGSTDGHLAWLVPLLKEYYDPMYRYQLEKKAEKVVFRGEWAEVAEWVKAR</sequence>
<name>A0A376U476_ECOLX</name>
<dbReference type="NCBIfam" id="NF008751">
    <property type="entry name" value="PRK11784.1-3"/>
    <property type="match status" value="1"/>
</dbReference>
<dbReference type="EMBL" id="UGCP01000002">
    <property type="protein sequence ID" value="STI84119.1"/>
    <property type="molecule type" value="Genomic_DNA"/>
</dbReference>
<evidence type="ECO:0000256" key="7">
    <source>
        <dbReference type="ARBA" id="ARBA00073823"/>
    </source>
</evidence>
<reference evidence="10 11" key="1">
    <citation type="submission" date="2018-06" db="EMBL/GenBank/DDBJ databases">
        <authorList>
            <consortium name="Pathogen Informatics"/>
            <person name="Doyle S."/>
        </authorList>
    </citation>
    <scope>NUCLEOTIDE SEQUENCE [LARGE SCALE GENOMIC DNA]</scope>
    <source>
        <strain evidence="10 11">NCTC8622</strain>
    </source>
</reference>
<dbReference type="GO" id="GO:0043828">
    <property type="term" value="F:tRNA 2-selenouridine synthase activity"/>
    <property type="evidence" value="ECO:0007669"/>
    <property type="project" value="UniProtKB-EC"/>
</dbReference>
<evidence type="ECO:0000256" key="3">
    <source>
        <dbReference type="ARBA" id="ARBA00050862"/>
    </source>
</evidence>
<dbReference type="CDD" id="cd01520">
    <property type="entry name" value="RHOD_YbbB"/>
    <property type="match status" value="1"/>
</dbReference>
<dbReference type="NCBIfam" id="TIGR03167">
    <property type="entry name" value="tRNA_sel_U_synt"/>
    <property type="match status" value="1"/>
</dbReference>
<dbReference type="InterPro" id="IPR058840">
    <property type="entry name" value="AAA_SelU"/>
</dbReference>
<comment type="similarity">
    <text evidence="5 8">Belongs to the SelU family.</text>
</comment>
<proteinExistence type="inferred from homology"/>
<protein>
    <recommendedName>
        <fullName evidence="7 8">tRNA 2-selenouridine synthase</fullName>
        <ecNumber evidence="6 8">2.9.1.3</ecNumber>
    </recommendedName>
</protein>
<evidence type="ECO:0000256" key="5">
    <source>
        <dbReference type="ARBA" id="ARBA00060843"/>
    </source>
</evidence>
<dbReference type="GO" id="GO:0016765">
    <property type="term" value="F:transferase activity, transferring alkyl or aryl (other than methyl) groups"/>
    <property type="evidence" value="ECO:0007669"/>
    <property type="project" value="UniProtKB-UniRule"/>
</dbReference>
<feature type="active site" description="S-selanylcysteine intermediate" evidence="8">
    <location>
        <position position="97"/>
    </location>
</feature>
<evidence type="ECO:0000259" key="9">
    <source>
        <dbReference type="PROSITE" id="PS50206"/>
    </source>
</evidence>
<dbReference type="InterPro" id="IPR001763">
    <property type="entry name" value="Rhodanese-like_dom"/>
</dbReference>
<evidence type="ECO:0000313" key="11">
    <source>
        <dbReference type="Proteomes" id="UP000254079"/>
    </source>
</evidence>
<dbReference type="GO" id="GO:0002098">
    <property type="term" value="P:tRNA wobble uridine modification"/>
    <property type="evidence" value="ECO:0007669"/>
    <property type="project" value="UniProtKB-UniRule"/>
</dbReference>
<dbReference type="PANTHER" id="PTHR30401">
    <property type="entry name" value="TRNA 2-SELENOURIDINE SYNTHASE"/>
    <property type="match status" value="1"/>
</dbReference>
<comment type="catalytic activity">
    <reaction evidence="8">
        <text>5-methylaminomethyl-2-thiouridine(34) in tRNA + (2E)-geranyl diphosphate = 5-methylaminomethyl-S-(2E)-geranyl-thiouridine(34) in tRNA + diphosphate</text>
        <dbReference type="Rhea" id="RHEA:14085"/>
        <dbReference type="Rhea" id="RHEA-COMP:10195"/>
        <dbReference type="Rhea" id="RHEA-COMP:14654"/>
        <dbReference type="ChEBI" id="CHEBI:33019"/>
        <dbReference type="ChEBI" id="CHEBI:58057"/>
        <dbReference type="ChEBI" id="CHEBI:74455"/>
        <dbReference type="ChEBI" id="CHEBI:140632"/>
    </reaction>
</comment>
<evidence type="ECO:0000256" key="4">
    <source>
        <dbReference type="ARBA" id="ARBA00055294"/>
    </source>
</evidence>
<dbReference type="Pfam" id="PF26341">
    <property type="entry name" value="AAA_SelU"/>
    <property type="match status" value="1"/>
</dbReference>
<gene>
    <name evidence="8 10" type="primary">selU</name>
    <name evidence="10" type="ORF">NCTC8622_03165</name>
</gene>
<dbReference type="EC" id="2.9.1.3" evidence="6 8"/>
<comment type="catalytic activity">
    <reaction evidence="8">
        <text>5-methylaminomethyl-S-(2E)-geranyl-thiouridine(34) in tRNA + selenophosphate + H(+) = 5-methylaminomethyl-2-(Se-phospho)selenouridine(34) in tRNA + (2E)-thiogeraniol</text>
        <dbReference type="Rhea" id="RHEA:60172"/>
        <dbReference type="Rhea" id="RHEA-COMP:14654"/>
        <dbReference type="Rhea" id="RHEA-COMP:15523"/>
        <dbReference type="ChEBI" id="CHEBI:15378"/>
        <dbReference type="ChEBI" id="CHEBI:16144"/>
        <dbReference type="ChEBI" id="CHEBI:140632"/>
        <dbReference type="ChEBI" id="CHEBI:143702"/>
        <dbReference type="ChEBI" id="CHEBI:143703"/>
    </reaction>
</comment>
<dbReference type="Proteomes" id="UP000254079">
    <property type="component" value="Unassembled WGS sequence"/>
</dbReference>
<dbReference type="FunFam" id="3.40.250.10:FF:000009">
    <property type="entry name" value="tRNA 2-selenouridine/geranyl-2-thiouridine synthase"/>
    <property type="match status" value="1"/>
</dbReference>
<dbReference type="SUPFAM" id="SSF52821">
    <property type="entry name" value="Rhodanese/Cell cycle control phosphatase"/>
    <property type="match status" value="1"/>
</dbReference>
<evidence type="ECO:0000256" key="2">
    <source>
        <dbReference type="ARBA" id="ARBA00023266"/>
    </source>
</evidence>
<dbReference type="SMART" id="SM00450">
    <property type="entry name" value="RHOD"/>
    <property type="match status" value="1"/>
</dbReference>
<dbReference type="InterPro" id="IPR017582">
    <property type="entry name" value="SelU"/>
</dbReference>
<organism evidence="10 11">
    <name type="scientific">Escherichia coli</name>
    <dbReference type="NCBI Taxonomy" id="562"/>
    <lineage>
        <taxon>Bacteria</taxon>
        <taxon>Pseudomonadati</taxon>
        <taxon>Pseudomonadota</taxon>
        <taxon>Gammaproteobacteria</taxon>
        <taxon>Enterobacterales</taxon>
        <taxon>Enterobacteriaceae</taxon>
        <taxon>Escherichia</taxon>
    </lineage>
</organism>
<dbReference type="PANTHER" id="PTHR30401:SF0">
    <property type="entry name" value="TRNA 2-SELENOURIDINE SYNTHASE"/>
    <property type="match status" value="1"/>
</dbReference>
<dbReference type="Gene3D" id="3.40.250.10">
    <property type="entry name" value="Rhodanese-like domain"/>
    <property type="match status" value="1"/>
</dbReference>
<evidence type="ECO:0000256" key="1">
    <source>
        <dbReference type="ARBA" id="ARBA00022679"/>
    </source>
</evidence>
<dbReference type="NCBIfam" id="NF008749">
    <property type="entry name" value="PRK11784.1-1"/>
    <property type="match status" value="1"/>
</dbReference>
<dbReference type="PROSITE" id="PS50206">
    <property type="entry name" value="RHODANESE_3"/>
    <property type="match status" value="1"/>
</dbReference>
<feature type="domain" description="Rhodanese" evidence="9">
    <location>
        <begin position="14"/>
        <end position="137"/>
    </location>
</feature>
<comment type="catalytic activity">
    <reaction evidence="8">
        <text>5-methylaminomethyl-2-(Se-phospho)selenouridine(34) in tRNA + H2O = 5-methylaminomethyl-2-selenouridine(34) in tRNA + phosphate</text>
        <dbReference type="Rhea" id="RHEA:60176"/>
        <dbReference type="Rhea" id="RHEA-COMP:10196"/>
        <dbReference type="Rhea" id="RHEA-COMP:15523"/>
        <dbReference type="ChEBI" id="CHEBI:15377"/>
        <dbReference type="ChEBI" id="CHEBI:43474"/>
        <dbReference type="ChEBI" id="CHEBI:82743"/>
        <dbReference type="ChEBI" id="CHEBI:143702"/>
    </reaction>
</comment>
<evidence type="ECO:0000313" key="10">
    <source>
        <dbReference type="EMBL" id="STI84119.1"/>
    </source>
</evidence>
<comment type="function">
    <text evidence="4 8">Involved in the post-transcriptional modification of the uridine at the wobble position (U34) of tRNA(Lys), tRNA(Glu) and tRNA(Gln). Catalyzes the conversion of 2-thiouridine (S2U-RNA) to 2-selenouridine (Se2U-RNA). Acts in a two-step process involving geranylation of 2-thiouridine (S2U) to S-geranyl-2-thiouridine (geS2U) and subsequent selenation of the latter derivative to 2-selenouridine (Se2U) in the tRNA chain.</text>
</comment>
<evidence type="ECO:0000256" key="6">
    <source>
        <dbReference type="ARBA" id="ARBA00066463"/>
    </source>
</evidence>
<dbReference type="HAMAP" id="MF_01622">
    <property type="entry name" value="tRNA_sel_U_synth"/>
    <property type="match status" value="1"/>
</dbReference>